<dbReference type="InterPro" id="IPR014985">
    <property type="entry name" value="WbqC"/>
</dbReference>
<evidence type="ECO:0000313" key="1">
    <source>
        <dbReference type="EMBL" id="MUH35857.1"/>
    </source>
</evidence>
<dbReference type="EMBL" id="RCNR01000012">
    <property type="protein sequence ID" value="MUH35857.1"/>
    <property type="molecule type" value="Genomic_DNA"/>
</dbReference>
<comment type="caution">
    <text evidence="1">The sequence shown here is derived from an EMBL/GenBank/DDBJ whole genome shotgun (WGS) entry which is preliminary data.</text>
</comment>
<sequence>MKILLNPAYIPDIATFSAIAQHEVCWEVQDNFQKQTYRNRAYVCNDRGRHMLSIPVQHVGNKQGRLNKDVKLDNTYEWQRQHWRTLITAYRTSPFFEFYEDEIAPLYEKQYDYLLDYNLLTIETICDCLQMDMPAEKNTVFEANPVDVFDGRFLVNPKGKLNFDQEEYNQVFSDRNKFSPNTSILDLLFNEGTNALSYLKNQKLTFLNA</sequence>
<dbReference type="OrthoDB" id="1523452at2"/>
<dbReference type="Proteomes" id="UP000540519">
    <property type="component" value="Unassembled WGS sequence"/>
</dbReference>
<accession>A0A7X2ZT05</accession>
<evidence type="ECO:0008006" key="3">
    <source>
        <dbReference type="Google" id="ProtNLM"/>
    </source>
</evidence>
<gene>
    <name evidence="1" type="ORF">D9O36_08400</name>
</gene>
<reference evidence="1 2" key="1">
    <citation type="journal article" date="2019" name="Mar. Drugs">
        <title>Comparative Genomics and CAZyme Genome Repertoires of Marine Zobellia amurskyensis KMM 3526(T) and Zobellia laminariae KMM 3676(T).</title>
        <authorList>
            <person name="Chernysheva N."/>
            <person name="Bystritskaya E."/>
            <person name="Stenkova A."/>
            <person name="Golovkin I."/>
            <person name="Nedashkovskaya O."/>
            <person name="Isaeva M."/>
        </authorList>
    </citation>
    <scope>NUCLEOTIDE SEQUENCE [LARGE SCALE GENOMIC DNA]</scope>
    <source>
        <strain evidence="1 2">KMM 3526</strain>
    </source>
</reference>
<dbReference type="RefSeq" id="WP_155599565.1">
    <property type="nucleotide sequence ID" value="NZ_RCNR01000012.1"/>
</dbReference>
<organism evidence="1 2">
    <name type="scientific">Zobellia amurskyensis</name>
    <dbReference type="NCBI Taxonomy" id="248905"/>
    <lineage>
        <taxon>Bacteria</taxon>
        <taxon>Pseudomonadati</taxon>
        <taxon>Bacteroidota</taxon>
        <taxon>Flavobacteriia</taxon>
        <taxon>Flavobacteriales</taxon>
        <taxon>Flavobacteriaceae</taxon>
        <taxon>Zobellia</taxon>
    </lineage>
</organism>
<keyword evidence="2" id="KW-1185">Reference proteome</keyword>
<name>A0A7X2ZT05_9FLAO</name>
<dbReference type="AlphaFoldDB" id="A0A7X2ZT05"/>
<dbReference type="Pfam" id="PF08889">
    <property type="entry name" value="WbqC"/>
    <property type="match status" value="1"/>
</dbReference>
<evidence type="ECO:0000313" key="2">
    <source>
        <dbReference type="Proteomes" id="UP000540519"/>
    </source>
</evidence>
<proteinExistence type="predicted"/>
<protein>
    <recommendedName>
        <fullName evidence="3">WbqC-like protein</fullName>
    </recommendedName>
</protein>